<dbReference type="GeneID" id="98648745"/>
<protein>
    <submittedName>
        <fullName evidence="1">CPXCG motif-containing cysteine-rich protein</fullName>
    </submittedName>
</protein>
<reference evidence="1 3" key="1">
    <citation type="journal article" date="2018" name="Nat. Biotechnol.">
        <title>A standardized bacterial taxonomy based on genome phylogeny substantially revises the tree of life.</title>
        <authorList>
            <person name="Parks D.H."/>
            <person name="Chuvochina M."/>
            <person name="Waite D.W."/>
            <person name="Rinke C."/>
            <person name="Skarshewski A."/>
            <person name="Chaumeil P.A."/>
            <person name="Hugenholtz P."/>
        </authorList>
    </citation>
    <scope>NUCLEOTIDE SEQUENCE [LARGE SCALE GENOMIC DNA]</scope>
    <source>
        <strain evidence="1">UBA9375</strain>
    </source>
</reference>
<dbReference type="AlphaFoldDB" id="A0A3D3R2W9"/>
<gene>
    <name evidence="1" type="ORF">DIT97_04480</name>
    <name evidence="2" type="ORF">GmarT_42700</name>
</gene>
<dbReference type="PIRSF" id="PIRSF037225">
    <property type="entry name" value="UCP037225"/>
    <property type="match status" value="1"/>
</dbReference>
<evidence type="ECO:0000313" key="2">
    <source>
        <dbReference type="EMBL" id="QEG18383.1"/>
    </source>
</evidence>
<dbReference type="RefSeq" id="WP_002644024.1">
    <property type="nucleotide sequence ID" value="NZ_CAXAST010000004.1"/>
</dbReference>
<evidence type="ECO:0000313" key="1">
    <source>
        <dbReference type="EMBL" id="HCO22337.1"/>
    </source>
</evidence>
<dbReference type="Proteomes" id="UP000322887">
    <property type="component" value="Chromosome"/>
</dbReference>
<evidence type="ECO:0000313" key="3">
    <source>
        <dbReference type="Proteomes" id="UP000263642"/>
    </source>
</evidence>
<reference evidence="2 4" key="2">
    <citation type="submission" date="2019-08" db="EMBL/GenBank/DDBJ databases">
        <title>Deep-cultivation of Planctomycetes and their phenomic and genomic characterization uncovers novel biology.</title>
        <authorList>
            <person name="Wiegand S."/>
            <person name="Jogler M."/>
            <person name="Boedeker C."/>
            <person name="Pinto D."/>
            <person name="Vollmers J."/>
            <person name="Rivas-Marin E."/>
            <person name="Kohn T."/>
            <person name="Peeters S.H."/>
            <person name="Heuer A."/>
            <person name="Rast P."/>
            <person name="Oberbeckmann S."/>
            <person name="Bunk B."/>
            <person name="Jeske O."/>
            <person name="Meyerdierks A."/>
            <person name="Storesund J.E."/>
            <person name="Kallscheuer N."/>
            <person name="Luecker S."/>
            <person name="Lage O.M."/>
            <person name="Pohl T."/>
            <person name="Merkel B.J."/>
            <person name="Hornburger P."/>
            <person name="Mueller R.-W."/>
            <person name="Bruemmer F."/>
            <person name="Labrenz M."/>
            <person name="Spormann A.M."/>
            <person name="Op den Camp H."/>
            <person name="Overmann J."/>
            <person name="Amann R."/>
            <person name="Jetten M.S.M."/>
            <person name="Mascher T."/>
            <person name="Medema M.H."/>
            <person name="Devos D.P."/>
            <person name="Kaster A.-K."/>
            <person name="Ovreas L."/>
            <person name="Rohde M."/>
            <person name="Galperin M.Y."/>
            <person name="Jogler C."/>
        </authorList>
    </citation>
    <scope>NUCLEOTIDE SEQUENCE [LARGE SCALE GENOMIC DNA]</scope>
    <source>
        <strain evidence="2 4">DSM 8797</strain>
    </source>
</reference>
<keyword evidence="4" id="KW-1185">Reference proteome</keyword>
<accession>A0A517XFQ2</accession>
<dbReference type="EMBL" id="DQAY01000027">
    <property type="protein sequence ID" value="HCO22337.1"/>
    <property type="molecule type" value="Genomic_DNA"/>
</dbReference>
<organism evidence="1 3">
    <name type="scientific">Gimesia maris</name>
    <dbReference type="NCBI Taxonomy" id="122"/>
    <lineage>
        <taxon>Bacteria</taxon>
        <taxon>Pseudomonadati</taxon>
        <taxon>Planctomycetota</taxon>
        <taxon>Planctomycetia</taxon>
        <taxon>Planctomycetales</taxon>
        <taxon>Planctomycetaceae</taxon>
        <taxon>Gimesia</taxon>
    </lineage>
</organism>
<proteinExistence type="predicted"/>
<dbReference type="InterPro" id="IPR025990">
    <property type="entry name" value="zinc_ribbon_bacterial"/>
</dbReference>
<dbReference type="Pfam" id="PF14255">
    <property type="entry name" value="Zn_ribbon_21"/>
    <property type="match status" value="1"/>
</dbReference>
<dbReference type="EMBL" id="CP042910">
    <property type="protein sequence ID" value="QEG18383.1"/>
    <property type="molecule type" value="Genomic_DNA"/>
</dbReference>
<sequence>MQEEASYICDACGEEIVIPVDLTAGADQEYVEDCPVCCHPNVIHLQVEPDGDVRIWAAGE</sequence>
<name>A0A3D3R2W9_9PLAN</name>
<dbReference type="InterPro" id="IPR017143">
    <property type="entry name" value="UCP037225"/>
</dbReference>
<accession>A0A3D3R2W9</accession>
<dbReference type="Proteomes" id="UP000263642">
    <property type="component" value="Unassembled WGS sequence"/>
</dbReference>
<evidence type="ECO:0000313" key="4">
    <source>
        <dbReference type="Proteomes" id="UP000322887"/>
    </source>
</evidence>